<name>A0A167RRC7_AERVE</name>
<evidence type="ECO:0000256" key="3">
    <source>
        <dbReference type="ARBA" id="ARBA00022692"/>
    </source>
</evidence>
<feature type="domain" description="Na+/H+ antiporter NhaC-like C-terminal" evidence="7">
    <location>
        <begin position="165"/>
        <end position="491"/>
    </location>
</feature>
<feature type="transmembrane region" description="Helical" evidence="6">
    <location>
        <begin position="345"/>
        <end position="367"/>
    </location>
</feature>
<accession>A0A167RRC7</accession>
<evidence type="ECO:0000313" key="8">
    <source>
        <dbReference type="EMBL" id="ANB51174.1"/>
    </source>
</evidence>
<feature type="transmembrane region" description="Helical" evidence="6">
    <location>
        <begin position="387"/>
        <end position="414"/>
    </location>
</feature>
<keyword evidence="2" id="KW-1003">Cell membrane</keyword>
<gene>
    <name evidence="9" type="ORF">E8Q35_00475</name>
    <name evidence="8" type="ORF">WM43_00025</name>
</gene>
<protein>
    <submittedName>
        <fullName evidence="8 9">Na+/H+ antiporter</fullName>
    </submittedName>
</protein>
<evidence type="ECO:0000256" key="6">
    <source>
        <dbReference type="SAM" id="Phobius"/>
    </source>
</evidence>
<organism evidence="9 11">
    <name type="scientific">Aeromonas veronii</name>
    <dbReference type="NCBI Taxonomy" id="654"/>
    <lineage>
        <taxon>Bacteria</taxon>
        <taxon>Pseudomonadati</taxon>
        <taxon>Pseudomonadota</taxon>
        <taxon>Gammaproteobacteria</taxon>
        <taxon>Aeromonadales</taxon>
        <taxon>Aeromonadaceae</taxon>
        <taxon>Aeromonas</taxon>
    </lineage>
</organism>
<feature type="transmembrane region" description="Helical" evidence="6">
    <location>
        <begin position="161"/>
        <end position="186"/>
    </location>
</feature>
<dbReference type="EMBL" id="SSUX01000001">
    <property type="protein sequence ID" value="THJ47574.1"/>
    <property type="molecule type" value="Genomic_DNA"/>
</dbReference>
<dbReference type="EMBL" id="CP014774">
    <property type="protein sequence ID" value="ANB51174.1"/>
    <property type="molecule type" value="Genomic_DNA"/>
</dbReference>
<evidence type="ECO:0000313" key="11">
    <source>
        <dbReference type="Proteomes" id="UP000309618"/>
    </source>
</evidence>
<comment type="subcellular location">
    <subcellularLocation>
        <location evidence="1">Cell membrane</location>
        <topology evidence="1">Multi-pass membrane protein</topology>
    </subcellularLocation>
</comment>
<reference evidence="8 10" key="1">
    <citation type="journal article" date="2016" name="J. Clin. Microbiol.">
        <title>Detection and Whole-Genome Sequencing of Carbapenemase-Producing Aeromonas hydrophila Isolates from Routine Perirectal Surveillance Culture.</title>
        <authorList>
            <person name="Hughes H.Y."/>
            <person name="Conlan S.P."/>
            <person name="Lau A.F."/>
            <person name="Dekker J.P."/>
            <person name="Michelin A.V."/>
            <person name="Youn J.H."/>
            <person name="Henderson D.K."/>
            <person name="Frank K.M."/>
            <person name="Segre J.A."/>
            <person name="Palmore T.N."/>
        </authorList>
    </citation>
    <scope>NUCLEOTIDE SEQUENCE [LARGE SCALE GENOMIC DNA]</scope>
    <source>
        <strain evidence="8 10">AVNIH1</strain>
    </source>
</reference>
<keyword evidence="4 6" id="KW-1133">Transmembrane helix</keyword>
<dbReference type="Pfam" id="PF03553">
    <property type="entry name" value="Na_H_antiporter"/>
    <property type="match status" value="1"/>
</dbReference>
<dbReference type="GO" id="GO:0005886">
    <property type="term" value="C:plasma membrane"/>
    <property type="evidence" value="ECO:0007669"/>
    <property type="project" value="UniProtKB-SubCell"/>
</dbReference>
<feature type="transmembrane region" description="Helical" evidence="6">
    <location>
        <begin position="426"/>
        <end position="443"/>
    </location>
</feature>
<dbReference type="STRING" id="654.AMS64_14235"/>
<feature type="transmembrane region" description="Helical" evidence="6">
    <location>
        <begin position="269"/>
        <end position="292"/>
    </location>
</feature>
<feature type="transmembrane region" description="Helical" evidence="6">
    <location>
        <begin position="77"/>
        <end position="96"/>
    </location>
</feature>
<evidence type="ECO:0000256" key="2">
    <source>
        <dbReference type="ARBA" id="ARBA00022475"/>
    </source>
</evidence>
<evidence type="ECO:0000256" key="5">
    <source>
        <dbReference type="ARBA" id="ARBA00023136"/>
    </source>
</evidence>
<feature type="transmembrane region" description="Helical" evidence="6">
    <location>
        <begin position="496"/>
        <end position="514"/>
    </location>
</feature>
<reference evidence="9 11" key="2">
    <citation type="submission" date="2019-04" db="EMBL/GenBank/DDBJ databases">
        <title>Comparative genomics of Aeromonas veronii strains pathogenic to fish.</title>
        <authorList>
            <person name="Cascarano M.C."/>
            <person name="Smyrli M."/>
            <person name="Katharios P."/>
        </authorList>
    </citation>
    <scope>NUCLEOTIDE SEQUENCE [LARGE SCALE GENOMIC DNA]</scope>
    <source>
        <strain evidence="9 11">XU1</strain>
    </source>
</reference>
<dbReference type="PANTHER" id="PTHR43478">
    <property type="entry name" value="NA+/H+ ANTIPORTER-RELATED"/>
    <property type="match status" value="1"/>
</dbReference>
<evidence type="ECO:0000313" key="9">
    <source>
        <dbReference type="EMBL" id="THJ47574.1"/>
    </source>
</evidence>
<dbReference type="AlphaFoldDB" id="A0A167RRC7"/>
<proteinExistence type="predicted"/>
<sequence>MDISHFADSGWSVLPPLLAVALAILTRRVLLSLGVGIVTGSLLLNQFSPLESLHYMLNTVLKIFWVDGALNRDNVNMILFMLLLGGLISLMSVSGATRAFAEWAERRAKTRKGAKALTGMMVFAFFIDDFFHSLSVGAICRPVTDRFQISRAKLAYLLDSTAAPVCVLMPISSWGAYIIALVGGIMAAHGLTEQSPIAAFVEMIPMNLYAVFTLIMVLVVIAFQLDIGPMRQHEAWALEGKLWDESKGRPIGLDMESPEESNGGMIDMVLPILTLTAATIYFMIDSGAAVLSEKGLPFSVLGSFENTNVGSSLVYGALCSLVVSIGLAMRLKLGAKNWIKAAPQGVMAMLPAINILLFAWTIGAVVRDVETGKYLASLANGNLPIEVLPAVVFILSCAMAFATGTSWGTFGIMLPLAGDMAAASDISLMLPMLAAVLAGSVFGDHSSPISSTSILSATGAGCHHIDHVMTQLPYALAIAFGAAIGYLAMGLMHSSLAGFSVSALWFVLFTGYHLKKAKARPVLATA</sequence>
<dbReference type="PANTHER" id="PTHR43478:SF3">
    <property type="entry name" value="LYSINE TRANSPORTER LYSW"/>
    <property type="match status" value="1"/>
</dbReference>
<evidence type="ECO:0000256" key="4">
    <source>
        <dbReference type="ARBA" id="ARBA00022989"/>
    </source>
</evidence>
<feature type="transmembrane region" description="Helical" evidence="6">
    <location>
        <begin position="116"/>
        <end position="140"/>
    </location>
</feature>
<keyword evidence="3 6" id="KW-0812">Transmembrane</keyword>
<evidence type="ECO:0000259" key="7">
    <source>
        <dbReference type="Pfam" id="PF03553"/>
    </source>
</evidence>
<dbReference type="Proteomes" id="UP000076809">
    <property type="component" value="Chromosome"/>
</dbReference>
<feature type="transmembrane region" description="Helical" evidence="6">
    <location>
        <begin position="312"/>
        <end position="333"/>
    </location>
</feature>
<evidence type="ECO:0000256" key="1">
    <source>
        <dbReference type="ARBA" id="ARBA00004651"/>
    </source>
</evidence>
<dbReference type="Proteomes" id="UP000309618">
    <property type="component" value="Unassembled WGS sequence"/>
</dbReference>
<dbReference type="InterPro" id="IPR018461">
    <property type="entry name" value="Na/H_Antiport_NhaC-like_C"/>
</dbReference>
<dbReference type="RefSeq" id="WP_064337722.1">
    <property type="nucleotide sequence ID" value="NZ_AP027937.1"/>
</dbReference>
<feature type="transmembrane region" description="Helical" evidence="6">
    <location>
        <begin position="206"/>
        <end position="225"/>
    </location>
</feature>
<evidence type="ECO:0000313" key="10">
    <source>
        <dbReference type="Proteomes" id="UP000076809"/>
    </source>
</evidence>
<keyword evidence="5 6" id="KW-0472">Membrane</keyword>